<protein>
    <submittedName>
        <fullName evidence="10">Variant surface glycoprotein 1125.429</fullName>
    </submittedName>
</protein>
<dbReference type="AlphaFoldDB" id="A0A1J0R5V0"/>
<keyword evidence="4" id="KW-0336">GPI-anchor</keyword>
<dbReference type="InterPro" id="IPR027446">
    <property type="entry name" value="VSG_C_dom_sf"/>
</dbReference>
<keyword evidence="5" id="KW-0472">Membrane</keyword>
<reference evidence="10" key="1">
    <citation type="submission" date="2016-08" db="EMBL/GenBank/DDBJ databases">
        <title>VSG repertoire of Trypanosoma brucei EATRO 1125.</title>
        <authorList>
            <person name="Cross G.A."/>
        </authorList>
    </citation>
    <scope>NUCLEOTIDE SEQUENCE</scope>
    <source>
        <strain evidence="10">EATRO 1125</strain>
    </source>
</reference>
<evidence type="ECO:0000256" key="1">
    <source>
        <dbReference type="ARBA" id="ARBA00002523"/>
    </source>
</evidence>
<dbReference type="GO" id="GO:0005886">
    <property type="term" value="C:plasma membrane"/>
    <property type="evidence" value="ECO:0007669"/>
    <property type="project" value="UniProtKB-SubCell"/>
</dbReference>
<keyword evidence="9" id="KW-0732">Signal</keyword>
<dbReference type="SUPFAM" id="SSF118251">
    <property type="entry name" value="Variant surface glycoprotein MITAT 1.2, VSG 221, C-terminal domain"/>
    <property type="match status" value="1"/>
</dbReference>
<dbReference type="EMBL" id="KX699249">
    <property type="protein sequence ID" value="APD73205.1"/>
    <property type="molecule type" value="Genomic_DNA"/>
</dbReference>
<keyword evidence="7" id="KW-0449">Lipoprotein</keyword>
<dbReference type="VEuPathDB" id="TriTrypDB:Tb10.v4.0070"/>
<dbReference type="SUPFAM" id="SSF58087">
    <property type="entry name" value="Variant surface glycoprotein (N-terminal domain)"/>
    <property type="match status" value="1"/>
</dbReference>
<dbReference type="VEuPathDB" id="TriTrypDB:Tb1125.Tb10.v4.0070"/>
<name>A0A1J0R5V0_9TRYP</name>
<keyword evidence="6" id="KW-0325">Glycoprotein</keyword>
<keyword evidence="3" id="KW-1003">Cell membrane</keyword>
<evidence type="ECO:0000313" key="10">
    <source>
        <dbReference type="EMBL" id="APD73205.1"/>
    </source>
</evidence>
<feature type="chain" id="PRO_5012204539" evidence="9">
    <location>
        <begin position="23"/>
        <end position="460"/>
    </location>
</feature>
<organism evidence="10">
    <name type="scientific">Trypanosoma brucei</name>
    <dbReference type="NCBI Taxonomy" id="5691"/>
    <lineage>
        <taxon>Eukaryota</taxon>
        <taxon>Discoba</taxon>
        <taxon>Euglenozoa</taxon>
        <taxon>Kinetoplastea</taxon>
        <taxon>Metakinetoplastina</taxon>
        <taxon>Trypanosomatida</taxon>
        <taxon>Trypanosomatidae</taxon>
        <taxon>Trypanosoma</taxon>
    </lineage>
</organism>
<accession>A0A1J0R5V0</accession>
<evidence type="ECO:0000256" key="8">
    <source>
        <dbReference type="SAM" id="MobiDB-lite"/>
    </source>
</evidence>
<evidence type="ECO:0000256" key="2">
    <source>
        <dbReference type="ARBA" id="ARBA00004609"/>
    </source>
</evidence>
<dbReference type="GO" id="GO:0098552">
    <property type="term" value="C:side of membrane"/>
    <property type="evidence" value="ECO:0007669"/>
    <property type="project" value="UniProtKB-KW"/>
</dbReference>
<evidence type="ECO:0000256" key="6">
    <source>
        <dbReference type="ARBA" id="ARBA00023180"/>
    </source>
</evidence>
<sequence length="460" mass="48995">MPAAKAQVLLMPVGLPLAHVIAQDEDTTTQCTEACGCKRRLAARLHLYKTQFETAIQHSKNHALATAKYALAAVAGDMALRRSLIPVITAASTINSQCRSEVAAATQPTLAAMLAAGETLGIYDGVNLISKIGGCFNAAPDGSNNQPANQLTETSIGQPAASECRTTNGWGQAKQPSMASEDREAEPATIKLHSKLTAKCTATGSNSCHGNQLGSGSSLEIKLSYETEKPTISTSGWDAGSHSQDHVVAAAEIDLLKDNASNVNEMLKKLRTTAGIQNCGKDVTAYAELTRQINWKLYVSKALAPGHTGKKSADPPQLNAAITAAYGEGGADFKANIWEKAQETLVPVKENEEETLKPISTLSTTAHVYESLARVLLKKQKNEQEDQQKVSKKVDTTKDKECNGKKGDECTVECELVEGVCKPAKKGEGENKDKTGTTNKTGSNSFVINKAPLLLVFFLL</sequence>
<feature type="region of interest" description="Disordered" evidence="8">
    <location>
        <begin position="161"/>
        <end position="187"/>
    </location>
</feature>
<feature type="signal peptide" evidence="9">
    <location>
        <begin position="1"/>
        <end position="22"/>
    </location>
</feature>
<evidence type="ECO:0000256" key="7">
    <source>
        <dbReference type="ARBA" id="ARBA00023288"/>
    </source>
</evidence>
<dbReference type="VEuPathDB" id="TriTrypDB:Tb427_000317900"/>
<comment type="function">
    <text evidence="1">VSG forms a coat on the surface of the parasite. The trypanosome evades the immune response of the host by expressing a series of antigenically distinct VSGs from an estimated 1000 VSG genes.</text>
</comment>
<dbReference type="VEuPathDB" id="TriTrypDB:Tbg972.7.7510"/>
<feature type="compositionally biased region" description="Basic and acidic residues" evidence="8">
    <location>
        <begin position="425"/>
        <end position="435"/>
    </location>
</feature>
<evidence type="ECO:0000256" key="4">
    <source>
        <dbReference type="ARBA" id="ARBA00022622"/>
    </source>
</evidence>
<evidence type="ECO:0000256" key="3">
    <source>
        <dbReference type="ARBA" id="ARBA00022475"/>
    </source>
</evidence>
<proteinExistence type="predicted"/>
<evidence type="ECO:0000256" key="9">
    <source>
        <dbReference type="SAM" id="SignalP"/>
    </source>
</evidence>
<evidence type="ECO:0000256" key="5">
    <source>
        <dbReference type="ARBA" id="ARBA00023136"/>
    </source>
</evidence>
<comment type="subcellular location">
    <subcellularLocation>
        <location evidence="2">Cell membrane</location>
        <topology evidence="2">Lipid-anchor</topology>
        <topology evidence="2">GPI-anchor</topology>
    </subcellularLocation>
</comment>
<feature type="region of interest" description="Disordered" evidence="8">
    <location>
        <begin position="424"/>
        <end position="443"/>
    </location>
</feature>
<feature type="compositionally biased region" description="Polar residues" evidence="8">
    <location>
        <begin position="164"/>
        <end position="178"/>
    </location>
</feature>